<evidence type="ECO:0008006" key="5">
    <source>
        <dbReference type="Google" id="ProtNLM"/>
    </source>
</evidence>
<feature type="signal peptide" evidence="2">
    <location>
        <begin position="1"/>
        <end position="25"/>
    </location>
</feature>
<dbReference type="RefSeq" id="WP_157565251.1">
    <property type="nucleotide sequence ID" value="NZ_WPIK01000005.1"/>
</dbReference>
<keyword evidence="2" id="KW-0732">Signal</keyword>
<dbReference type="AlphaFoldDB" id="A0A7K1SUW9"/>
<evidence type="ECO:0000256" key="2">
    <source>
        <dbReference type="SAM" id="SignalP"/>
    </source>
</evidence>
<name>A0A7K1SUW9_9SPHI</name>
<protein>
    <recommendedName>
        <fullName evidence="5">CcmD family protein</fullName>
    </recommendedName>
</protein>
<keyword evidence="1" id="KW-1133">Transmembrane helix</keyword>
<accession>A0A7K1SUW9</accession>
<evidence type="ECO:0000313" key="3">
    <source>
        <dbReference type="EMBL" id="MVN21139.1"/>
    </source>
</evidence>
<sequence length="91" mass="10100">MKTLKKIFVAFVLALLFLSTEPVKAQCAMCAANAETSHNSGNNKADGLNKGIMVLLAAPYLAVAVVGFIWYKRFRRKNIALNMRNEKLNLN</sequence>
<keyword evidence="4" id="KW-1185">Reference proteome</keyword>
<dbReference type="Proteomes" id="UP000462014">
    <property type="component" value="Unassembled WGS sequence"/>
</dbReference>
<gene>
    <name evidence="3" type="ORF">GO621_06285</name>
</gene>
<keyword evidence="1" id="KW-0812">Transmembrane</keyword>
<evidence type="ECO:0000256" key="1">
    <source>
        <dbReference type="SAM" id="Phobius"/>
    </source>
</evidence>
<reference evidence="3 4" key="1">
    <citation type="submission" date="2019-12" db="EMBL/GenBank/DDBJ databases">
        <title>Mucilaginibacter sp. HMF7410 genome sequencing and assembly.</title>
        <authorList>
            <person name="Kang H."/>
            <person name="Cha I."/>
            <person name="Kim H."/>
            <person name="Joh K."/>
        </authorList>
    </citation>
    <scope>NUCLEOTIDE SEQUENCE [LARGE SCALE GENOMIC DNA]</scope>
    <source>
        <strain evidence="3 4">HMF7410</strain>
    </source>
</reference>
<evidence type="ECO:0000313" key="4">
    <source>
        <dbReference type="Proteomes" id="UP000462014"/>
    </source>
</evidence>
<dbReference type="EMBL" id="WPIK01000005">
    <property type="protein sequence ID" value="MVN21139.1"/>
    <property type="molecule type" value="Genomic_DNA"/>
</dbReference>
<feature type="chain" id="PRO_5029510881" description="CcmD family protein" evidence="2">
    <location>
        <begin position="26"/>
        <end position="91"/>
    </location>
</feature>
<feature type="transmembrane region" description="Helical" evidence="1">
    <location>
        <begin position="51"/>
        <end position="71"/>
    </location>
</feature>
<proteinExistence type="predicted"/>
<keyword evidence="1" id="KW-0472">Membrane</keyword>
<comment type="caution">
    <text evidence="3">The sequence shown here is derived from an EMBL/GenBank/DDBJ whole genome shotgun (WGS) entry which is preliminary data.</text>
</comment>
<organism evidence="3 4">
    <name type="scientific">Mucilaginibacter arboris</name>
    <dbReference type="NCBI Taxonomy" id="2682090"/>
    <lineage>
        <taxon>Bacteria</taxon>
        <taxon>Pseudomonadati</taxon>
        <taxon>Bacteroidota</taxon>
        <taxon>Sphingobacteriia</taxon>
        <taxon>Sphingobacteriales</taxon>
        <taxon>Sphingobacteriaceae</taxon>
        <taxon>Mucilaginibacter</taxon>
    </lineage>
</organism>